<dbReference type="AlphaFoldDB" id="A0A7S2VDN7"/>
<evidence type="ECO:0000256" key="4">
    <source>
        <dbReference type="HAMAP-Rule" id="MF_03007"/>
    </source>
</evidence>
<dbReference type="InterPro" id="IPR045810">
    <property type="entry name" value="eIF3h_C"/>
</dbReference>
<dbReference type="HAMAP" id="MF_03007">
    <property type="entry name" value="eIF3h"/>
    <property type="match status" value="1"/>
</dbReference>
<dbReference type="Gene3D" id="3.40.140.10">
    <property type="entry name" value="Cytidine Deaminase, domain 2"/>
    <property type="match status" value="1"/>
</dbReference>
<comment type="similarity">
    <text evidence="4">Belongs to the eIF-3 subunit H family.</text>
</comment>
<proteinExistence type="inferred from homology"/>
<keyword evidence="2 4" id="KW-0396">Initiation factor</keyword>
<evidence type="ECO:0000256" key="1">
    <source>
        <dbReference type="ARBA" id="ARBA00022490"/>
    </source>
</evidence>
<gene>
    <name evidence="6" type="ORF">APAL1065_LOCUS4378</name>
</gene>
<dbReference type="GO" id="GO:0005852">
    <property type="term" value="C:eukaryotic translation initiation factor 3 complex"/>
    <property type="evidence" value="ECO:0007669"/>
    <property type="project" value="UniProtKB-UniRule"/>
</dbReference>
<dbReference type="Pfam" id="PF19445">
    <property type="entry name" value="eIF3h_C"/>
    <property type="match status" value="1"/>
</dbReference>
<evidence type="ECO:0000259" key="5">
    <source>
        <dbReference type="PROSITE" id="PS50249"/>
    </source>
</evidence>
<name>A0A7S2VDN7_9STRA</name>
<evidence type="ECO:0000313" key="6">
    <source>
        <dbReference type="EMBL" id="CAD9948847.1"/>
    </source>
</evidence>
<protein>
    <recommendedName>
        <fullName evidence="4">Eukaryotic translation initiation factor 3 subunit H</fullName>
        <shortName evidence="4">eIF3h</shortName>
    </recommendedName>
</protein>
<sequence length="326" mass="36636">MATVVETKERVDRVQIEGLALMKIVKHCHESLPSMVTGSLLGLTDGNGVLEVTHAFPFPDNKHHKSGSDEAEDAAGLEGHEFQLEMMRMLREVNVDNNCVGWYQSMYLGIYSTSNLLENQLSYQTDLSPNAVVILYDPMQTTNGTMVLKCYRLSDECVALKERESNAFIDPKNIFEEIPVTLTNPGLVRALLTDISDGSTADSINGKNELYDMGTDTSFDRLDMSTNPYLEKHLEFLCGWVDELSSEQHKFQYYARQLSRGGDKGKNRRNKVDEAEAWASSEAPRRMESLLISNQIRTYADQMEKFSGNGLSKLYLLDGLHKNGAK</sequence>
<dbReference type="InterPro" id="IPR000555">
    <property type="entry name" value="JAMM/MPN+_dom"/>
</dbReference>
<dbReference type="InterPro" id="IPR037518">
    <property type="entry name" value="MPN"/>
</dbReference>
<feature type="domain" description="MPN" evidence="5">
    <location>
        <begin position="14"/>
        <end position="157"/>
    </location>
</feature>
<dbReference type="SMART" id="SM00232">
    <property type="entry name" value="JAB_MPN"/>
    <property type="match status" value="1"/>
</dbReference>
<dbReference type="EMBL" id="HBHT01006566">
    <property type="protein sequence ID" value="CAD9948847.1"/>
    <property type="molecule type" value="Transcribed_RNA"/>
</dbReference>
<keyword evidence="1 4" id="KW-0963">Cytoplasm</keyword>
<evidence type="ECO:0000256" key="2">
    <source>
        <dbReference type="ARBA" id="ARBA00022540"/>
    </source>
</evidence>
<dbReference type="CDD" id="cd08065">
    <property type="entry name" value="MPN_eIF3h"/>
    <property type="match status" value="1"/>
</dbReference>
<dbReference type="InterPro" id="IPR027524">
    <property type="entry name" value="eIF3h"/>
</dbReference>
<comment type="subcellular location">
    <subcellularLocation>
        <location evidence="4">Cytoplasm</location>
    </subcellularLocation>
</comment>
<evidence type="ECO:0000256" key="3">
    <source>
        <dbReference type="ARBA" id="ARBA00022917"/>
    </source>
</evidence>
<accession>A0A7S2VDN7</accession>
<comment type="function">
    <text evidence="4">Component of the eukaryotic translation initiation factor 3 (eIF-3) complex, which is involved in protein synthesis of a specialized repertoire of mRNAs and, together with other initiation factors, stimulates binding of mRNA and methionyl-tRNAi to the 40S ribosome. The eIF-3 complex specifically targets and initiates translation of a subset of mRNAs involved in cell proliferation.</text>
</comment>
<dbReference type="Pfam" id="PF01398">
    <property type="entry name" value="JAB"/>
    <property type="match status" value="1"/>
</dbReference>
<dbReference type="PROSITE" id="PS50249">
    <property type="entry name" value="MPN"/>
    <property type="match status" value="1"/>
</dbReference>
<dbReference type="GO" id="GO:0008237">
    <property type="term" value="F:metallopeptidase activity"/>
    <property type="evidence" value="ECO:0007669"/>
    <property type="project" value="InterPro"/>
</dbReference>
<keyword evidence="3 4" id="KW-0648">Protein biosynthesis</keyword>
<dbReference type="GO" id="GO:0003743">
    <property type="term" value="F:translation initiation factor activity"/>
    <property type="evidence" value="ECO:0007669"/>
    <property type="project" value="UniProtKB-UniRule"/>
</dbReference>
<reference evidence="6" key="1">
    <citation type="submission" date="2021-01" db="EMBL/GenBank/DDBJ databases">
        <authorList>
            <person name="Corre E."/>
            <person name="Pelletier E."/>
            <person name="Niang G."/>
            <person name="Scheremetjew M."/>
            <person name="Finn R."/>
            <person name="Kale V."/>
            <person name="Holt S."/>
            <person name="Cochrane G."/>
            <person name="Meng A."/>
            <person name="Brown T."/>
            <person name="Cohen L."/>
        </authorList>
    </citation>
    <scope>NUCLEOTIDE SEQUENCE</scope>
    <source>
        <strain evidence="6">CCMP125</strain>
    </source>
</reference>
<dbReference type="PANTHER" id="PTHR10410">
    <property type="entry name" value="EUKARYOTIC TRANSLATION INITIATION FACTOR 3 -RELATED"/>
    <property type="match status" value="1"/>
</dbReference>
<comment type="subunit">
    <text evidence="4">Component of the eukaryotic translation initiation factor 3 (eIF-3) complex.</text>
</comment>
<dbReference type="GO" id="GO:0001732">
    <property type="term" value="P:formation of cytoplasmic translation initiation complex"/>
    <property type="evidence" value="ECO:0007669"/>
    <property type="project" value="UniProtKB-UniRule"/>
</dbReference>
<dbReference type="InterPro" id="IPR050242">
    <property type="entry name" value="JAMM_MPN+_peptidase_M67A"/>
</dbReference>
<organism evidence="6">
    <name type="scientific">Entomoneis paludosa</name>
    <dbReference type="NCBI Taxonomy" id="265537"/>
    <lineage>
        <taxon>Eukaryota</taxon>
        <taxon>Sar</taxon>
        <taxon>Stramenopiles</taxon>
        <taxon>Ochrophyta</taxon>
        <taxon>Bacillariophyta</taxon>
        <taxon>Bacillariophyceae</taxon>
        <taxon>Bacillariophycidae</taxon>
        <taxon>Entomoneidaceae</taxon>
        <taxon>Entomoneis</taxon>
    </lineage>
</organism>
<dbReference type="GO" id="GO:0033290">
    <property type="term" value="C:eukaryotic 48S preinitiation complex"/>
    <property type="evidence" value="ECO:0007669"/>
    <property type="project" value="UniProtKB-UniRule"/>
</dbReference>
<dbReference type="GO" id="GO:0016282">
    <property type="term" value="C:eukaryotic 43S preinitiation complex"/>
    <property type="evidence" value="ECO:0007669"/>
    <property type="project" value="UniProtKB-UniRule"/>
</dbReference>